<gene>
    <name evidence="3" type="primary">CSON000484</name>
</gene>
<reference evidence="3" key="1">
    <citation type="submission" date="2018-04" db="EMBL/GenBank/DDBJ databases">
        <authorList>
            <person name="Go L.Y."/>
            <person name="Mitchell J.A."/>
        </authorList>
    </citation>
    <scope>NUCLEOTIDE SEQUENCE</scope>
    <source>
        <tissue evidence="3">Whole organism</tissue>
    </source>
</reference>
<evidence type="ECO:0000259" key="2">
    <source>
        <dbReference type="PROSITE" id="PS50020"/>
    </source>
</evidence>
<dbReference type="InterPro" id="IPR036020">
    <property type="entry name" value="WW_dom_sf"/>
</dbReference>
<evidence type="ECO:0000313" key="3">
    <source>
        <dbReference type="EMBL" id="SSW99678.1"/>
    </source>
</evidence>
<dbReference type="AlphaFoldDB" id="A0A336K7P6"/>
<feature type="compositionally biased region" description="Basic and acidic residues" evidence="1">
    <location>
        <begin position="219"/>
        <end position="228"/>
    </location>
</feature>
<feature type="compositionally biased region" description="Acidic residues" evidence="1">
    <location>
        <begin position="51"/>
        <end position="64"/>
    </location>
</feature>
<dbReference type="SUPFAM" id="SSF51045">
    <property type="entry name" value="WW domain"/>
    <property type="match status" value="1"/>
</dbReference>
<dbReference type="InterPro" id="IPR001202">
    <property type="entry name" value="WW_dom"/>
</dbReference>
<protein>
    <submittedName>
        <fullName evidence="3">CSON000484 protein</fullName>
    </submittedName>
</protein>
<dbReference type="Gene3D" id="3.40.30.10">
    <property type="entry name" value="Glutaredoxin"/>
    <property type="match status" value="1"/>
</dbReference>
<dbReference type="EMBL" id="UFQT01000107">
    <property type="protein sequence ID" value="SSX20058.1"/>
    <property type="molecule type" value="Genomic_DNA"/>
</dbReference>
<dbReference type="VEuPathDB" id="VectorBase:CSON000484"/>
<organism evidence="3">
    <name type="scientific">Culicoides sonorensis</name>
    <name type="common">Biting midge</name>
    <dbReference type="NCBI Taxonomy" id="179676"/>
    <lineage>
        <taxon>Eukaryota</taxon>
        <taxon>Metazoa</taxon>
        <taxon>Ecdysozoa</taxon>
        <taxon>Arthropoda</taxon>
        <taxon>Hexapoda</taxon>
        <taxon>Insecta</taxon>
        <taxon>Pterygota</taxon>
        <taxon>Neoptera</taxon>
        <taxon>Endopterygota</taxon>
        <taxon>Diptera</taxon>
        <taxon>Nematocera</taxon>
        <taxon>Chironomoidea</taxon>
        <taxon>Ceratopogonidae</taxon>
        <taxon>Ceratopogoninae</taxon>
        <taxon>Culicoides</taxon>
        <taxon>Monoculicoides</taxon>
    </lineage>
</organism>
<accession>A0A336K7P6</accession>
<dbReference type="EMBL" id="UFQS01000107">
    <property type="protein sequence ID" value="SSW99678.1"/>
    <property type="molecule type" value="Genomic_DNA"/>
</dbReference>
<feature type="compositionally biased region" description="Basic and acidic residues" evidence="1">
    <location>
        <begin position="324"/>
        <end position="342"/>
    </location>
</feature>
<feature type="region of interest" description="Disordered" evidence="1">
    <location>
        <begin position="219"/>
        <end position="342"/>
    </location>
</feature>
<feature type="domain" description="WW" evidence="2">
    <location>
        <begin position="145"/>
        <end position="179"/>
    </location>
</feature>
<dbReference type="PROSITE" id="PS50020">
    <property type="entry name" value="WW_DOMAIN_2"/>
    <property type="match status" value="1"/>
</dbReference>
<evidence type="ECO:0000313" key="4">
    <source>
        <dbReference type="EMBL" id="SSX20058.1"/>
    </source>
</evidence>
<name>A0A336K7P6_CULSO</name>
<feature type="compositionally biased region" description="Pro residues" evidence="1">
    <location>
        <begin position="231"/>
        <end position="242"/>
    </location>
</feature>
<sequence length="342" mass="39343">MPLPAALLERLKKRGIVNEKLSTTEPSEEKYHSDTDDSGSHSDNSSKHISDEEEIIAEDYDDTEGIGVQDPDKFEYHSKPKENLWKLRLKSRIAVENDYLGHKGCPNKYNVFHRCTLFCLEYWKDGQIEPDDEYMVRYKRLIDRYPLPKGWTPIYDPGLAAFYFWNEEEQNVSWLPPSHPKAKISKSAAVLRREMDFDHVQNTQEDGVGPRIYITKPKPVNEYDEKLKPPVVKPPKPKPTPKLPKWNRKSRADLAPNDPMDPSSYSDSCPKGKWSSGLEGTEKKGVDTTVSGAGFQQRPYPSPGAVLAANRGGRGRSRSRSRSNSRERDDRRRDDRSRRNRR</sequence>
<reference evidence="4" key="2">
    <citation type="submission" date="2018-07" db="EMBL/GenBank/DDBJ databases">
        <authorList>
            <person name="Quirk P.G."/>
            <person name="Krulwich T.A."/>
        </authorList>
    </citation>
    <scope>NUCLEOTIDE SEQUENCE</scope>
</reference>
<feature type="region of interest" description="Disordered" evidence="1">
    <location>
        <begin position="16"/>
        <end position="73"/>
    </location>
</feature>
<evidence type="ECO:0000256" key="1">
    <source>
        <dbReference type="SAM" id="MobiDB-lite"/>
    </source>
</evidence>
<feature type="compositionally biased region" description="Basic residues" evidence="1">
    <location>
        <begin position="313"/>
        <end position="323"/>
    </location>
</feature>
<feature type="compositionally biased region" description="Basic and acidic residues" evidence="1">
    <location>
        <begin position="27"/>
        <end position="50"/>
    </location>
</feature>
<proteinExistence type="predicted"/>
<dbReference type="OMA" id="IYHECSK"/>